<dbReference type="InterPro" id="IPR011761">
    <property type="entry name" value="ATP-grasp"/>
</dbReference>
<evidence type="ECO:0000313" key="7">
    <source>
        <dbReference type="Proteomes" id="UP000540423"/>
    </source>
</evidence>
<evidence type="ECO:0000256" key="1">
    <source>
        <dbReference type="ARBA" id="ARBA00022598"/>
    </source>
</evidence>
<protein>
    <submittedName>
        <fullName evidence="6">Biotin carboxylase</fullName>
    </submittedName>
</protein>
<comment type="caution">
    <text evidence="6">The sequence shown here is derived from an EMBL/GenBank/DDBJ whole genome shotgun (WGS) entry which is preliminary data.</text>
</comment>
<keyword evidence="3 4" id="KW-0067">ATP-binding</keyword>
<keyword evidence="1" id="KW-0436">Ligase</keyword>
<dbReference type="EMBL" id="JACHEM010000014">
    <property type="protein sequence ID" value="MBB6438633.1"/>
    <property type="molecule type" value="Genomic_DNA"/>
</dbReference>
<feature type="domain" description="ATP-grasp" evidence="5">
    <location>
        <begin position="122"/>
        <end position="320"/>
    </location>
</feature>
<dbReference type="RefSeq" id="WP_229923465.1">
    <property type="nucleotide sequence ID" value="NZ_BNBN01000006.1"/>
</dbReference>
<dbReference type="GO" id="GO:0016874">
    <property type="term" value="F:ligase activity"/>
    <property type="evidence" value="ECO:0007669"/>
    <property type="project" value="UniProtKB-KW"/>
</dbReference>
<dbReference type="SUPFAM" id="SSF56059">
    <property type="entry name" value="Glutathione synthetase ATP-binding domain-like"/>
    <property type="match status" value="1"/>
</dbReference>
<dbReference type="InterPro" id="IPR052032">
    <property type="entry name" value="ATP-dep_AA_Ligase"/>
</dbReference>
<dbReference type="PANTHER" id="PTHR43585:SF2">
    <property type="entry name" value="ATP-GRASP ENZYME FSQD"/>
    <property type="match status" value="1"/>
</dbReference>
<evidence type="ECO:0000256" key="4">
    <source>
        <dbReference type="PROSITE-ProRule" id="PRU00409"/>
    </source>
</evidence>
<organism evidence="6 7">
    <name type="scientific">Streptomyces candidus</name>
    <dbReference type="NCBI Taxonomy" id="67283"/>
    <lineage>
        <taxon>Bacteria</taxon>
        <taxon>Bacillati</taxon>
        <taxon>Actinomycetota</taxon>
        <taxon>Actinomycetes</taxon>
        <taxon>Kitasatosporales</taxon>
        <taxon>Streptomycetaceae</taxon>
        <taxon>Streptomyces</taxon>
    </lineage>
</organism>
<dbReference type="PROSITE" id="PS50975">
    <property type="entry name" value="ATP_GRASP"/>
    <property type="match status" value="1"/>
</dbReference>
<dbReference type="PANTHER" id="PTHR43585">
    <property type="entry name" value="FUMIPYRROLE BIOSYNTHESIS PROTEIN C"/>
    <property type="match status" value="1"/>
</dbReference>
<dbReference type="GO" id="GO:0005524">
    <property type="term" value="F:ATP binding"/>
    <property type="evidence" value="ECO:0007669"/>
    <property type="project" value="UniProtKB-UniRule"/>
</dbReference>
<dbReference type="Proteomes" id="UP000540423">
    <property type="component" value="Unassembled WGS sequence"/>
</dbReference>
<evidence type="ECO:0000259" key="5">
    <source>
        <dbReference type="PROSITE" id="PS50975"/>
    </source>
</evidence>
<dbReference type="Gene3D" id="3.30.470.20">
    <property type="entry name" value="ATP-grasp fold, B domain"/>
    <property type="match status" value="1"/>
</dbReference>
<keyword evidence="2 4" id="KW-0547">Nucleotide-binding</keyword>
<keyword evidence="7" id="KW-1185">Reference proteome</keyword>
<evidence type="ECO:0000313" key="6">
    <source>
        <dbReference type="EMBL" id="MBB6438633.1"/>
    </source>
</evidence>
<evidence type="ECO:0000256" key="2">
    <source>
        <dbReference type="ARBA" id="ARBA00022741"/>
    </source>
</evidence>
<proteinExistence type="predicted"/>
<sequence length="427" mass="45989">MSGRGAGPNGRGTIVVVDGFGSAARLVEAFGAAGYNCVRVQSTVDVPEHYLRELDLGHYLANVVHHGDLGVTLGALAVHRPRAVVAGAEQGVELADALAEAAGLEGNGTALSYARRTKDAQAAAVAQAGLATARQLTVRNADQLADWHRGLGGRVVVKPVRSARNDGVSFCDTPDEAVAAYLRVRSAVNDFGLRNEGVVAQEYLRGTEFVVNTVGWDGRHRVTDAWRYSKININGVRDRINGILSLPPADPRWAELRHYSFAVLDALGIRYGAAHLEIVLTDDGPRLVEVGARLCGSDVARYAVLATGESQTDRVAQAYADSEKFLADVHAPYRRDAHAAMAFLASPVEGRLRSYPLLDQVEQLESYRGRSVKVSPGQMLRRTVDDSSEPLSIGLAHADAITVEKDFQTLCYLDGHGFYELEETPHG</sequence>
<gene>
    <name evidence="6" type="ORF">HNQ79_005145</name>
</gene>
<reference evidence="6 7" key="1">
    <citation type="submission" date="2020-08" db="EMBL/GenBank/DDBJ databases">
        <title>Genomic Encyclopedia of Type Strains, Phase IV (KMG-IV): sequencing the most valuable type-strain genomes for metagenomic binning, comparative biology and taxonomic classification.</title>
        <authorList>
            <person name="Goeker M."/>
        </authorList>
    </citation>
    <scope>NUCLEOTIDE SEQUENCE [LARGE SCALE GENOMIC DNA]</scope>
    <source>
        <strain evidence="6 7">DSM 40141</strain>
    </source>
</reference>
<accession>A0A7X0HJI1</accession>
<evidence type="ECO:0000256" key="3">
    <source>
        <dbReference type="ARBA" id="ARBA00022840"/>
    </source>
</evidence>
<dbReference type="Pfam" id="PF13535">
    <property type="entry name" value="ATP-grasp_4"/>
    <property type="match status" value="1"/>
</dbReference>
<name>A0A7X0HJI1_9ACTN</name>
<dbReference type="NCBIfam" id="NF005543">
    <property type="entry name" value="PRK07206.1"/>
    <property type="match status" value="1"/>
</dbReference>
<dbReference type="AlphaFoldDB" id="A0A7X0HJI1"/>
<dbReference type="GO" id="GO:0046872">
    <property type="term" value="F:metal ion binding"/>
    <property type="evidence" value="ECO:0007669"/>
    <property type="project" value="InterPro"/>
</dbReference>